<dbReference type="NCBIfam" id="TIGR02518">
    <property type="entry name" value="EutH_ACDH"/>
    <property type="match status" value="1"/>
</dbReference>
<dbReference type="Proteomes" id="UP000029278">
    <property type="component" value="Unassembled WGS sequence"/>
</dbReference>
<dbReference type="HOGENOM" id="CLU_028794_3_1_9"/>
<dbReference type="AlphaFoldDB" id="A0A090ZJE7"/>
<dbReference type="Gene3D" id="3.40.309.10">
    <property type="entry name" value="Aldehyde Dehydrogenase, Chain A, domain 2"/>
    <property type="match status" value="1"/>
</dbReference>
<dbReference type="GeneID" id="77011651"/>
<evidence type="ECO:0000313" key="4">
    <source>
        <dbReference type="Proteomes" id="UP000029278"/>
    </source>
</evidence>
<dbReference type="CDD" id="cd07122">
    <property type="entry name" value="ALDH_F20_ACDH"/>
    <property type="match status" value="1"/>
</dbReference>
<evidence type="ECO:0000259" key="2">
    <source>
        <dbReference type="Pfam" id="PF00171"/>
    </source>
</evidence>
<sequence length="502" mass="53353">MKILDHDLQSIQEVRVILAAAKQAQKVLQSYSQEQIDHIVAQVAAAAEQSAVKLAQMAHEETGFGRWEDKVIKNTFASRQLYRHIKDMKTVGVIAIHETDQIVDIAVPVGVIAGLIPSTNPTSTVIYKSLLALKTGNAIVFSPHPSARRCISETVALLSSAAVQAGAPEGILGCLSILSMPGTSELMKHRDTSLILATGGEAMVKAAYSSGTPAIGVGPGNGPAFIERSADIPRAVKQIIDSKTFDYGVICASEQSIVVEKESRQQVVQELLRQGAYFLNSEQSAQLGSFLLRGNGTINPQAVGKSPERLAAMAGFSIPAGSRVLISEQATVSRSNPYSREKLAPVLAFYEAEDWQSACERCMELLEGEGKGHTMTIHSRNEAVIREFALHKQVSRLLVNTPAALGGIGATTNLPPAMTLGCGAVGGSSTSDNIGPMNLLNIRRLAYGVREMEDLREPVPMCAAKQVTAEAAAASAAPAAPAAMNEAQLEAIVQQLLRQLMG</sequence>
<proteinExistence type="predicted"/>
<feature type="domain" description="Aldehyde dehydrogenase" evidence="2">
    <location>
        <begin position="12"/>
        <end position="273"/>
    </location>
</feature>
<dbReference type="STRING" id="44252.DJ90_901"/>
<dbReference type="Pfam" id="PF00171">
    <property type="entry name" value="Aldedh"/>
    <property type="match status" value="1"/>
</dbReference>
<dbReference type="InterPro" id="IPR013357">
    <property type="entry name" value="Acetaldehyde_DH_acetylating"/>
</dbReference>
<keyword evidence="4" id="KW-1185">Reference proteome</keyword>
<dbReference type="InterPro" id="IPR016162">
    <property type="entry name" value="Ald_DH_N"/>
</dbReference>
<dbReference type="PANTHER" id="PTHR11699">
    <property type="entry name" value="ALDEHYDE DEHYDROGENASE-RELATED"/>
    <property type="match status" value="1"/>
</dbReference>
<dbReference type="EC" id="1.2.1.10" evidence="3"/>
<accession>A0A090ZJE7</accession>
<evidence type="ECO:0000313" key="3">
    <source>
        <dbReference type="EMBL" id="KFN10385.1"/>
    </source>
</evidence>
<dbReference type="EMBL" id="JMQA01000018">
    <property type="protein sequence ID" value="KFN10385.1"/>
    <property type="molecule type" value="Genomic_DNA"/>
</dbReference>
<name>A0A090ZJE7_PAEMA</name>
<dbReference type="GO" id="GO:0008774">
    <property type="term" value="F:acetaldehyde dehydrogenase (acetylating) activity"/>
    <property type="evidence" value="ECO:0007669"/>
    <property type="project" value="UniProtKB-EC"/>
</dbReference>
<organism evidence="3 4">
    <name type="scientific">Paenibacillus macerans</name>
    <name type="common">Bacillus macerans</name>
    <dbReference type="NCBI Taxonomy" id="44252"/>
    <lineage>
        <taxon>Bacteria</taxon>
        <taxon>Bacillati</taxon>
        <taxon>Bacillota</taxon>
        <taxon>Bacilli</taxon>
        <taxon>Bacillales</taxon>
        <taxon>Paenibacillaceae</taxon>
        <taxon>Paenibacillus</taxon>
    </lineage>
</organism>
<reference evidence="3 4" key="1">
    <citation type="submission" date="2014-04" db="EMBL/GenBank/DDBJ databases">
        <authorList>
            <person name="Bishop-Lilly K.A."/>
            <person name="Broomall S.M."/>
            <person name="Chain P.S."/>
            <person name="Chertkov O."/>
            <person name="Coyne S.R."/>
            <person name="Daligault H.E."/>
            <person name="Davenport K.W."/>
            <person name="Erkkila T."/>
            <person name="Frey K.G."/>
            <person name="Gibbons H.S."/>
            <person name="Gu W."/>
            <person name="Jaissle J."/>
            <person name="Johnson S.L."/>
            <person name="Koroleva G.I."/>
            <person name="Ladner J.T."/>
            <person name="Lo C.-C."/>
            <person name="Minogue T.D."/>
            <person name="Munk C."/>
            <person name="Palacios G.F."/>
            <person name="Redden C.L."/>
            <person name="Rosenzweig C.N."/>
            <person name="Scholz M.B."/>
            <person name="Teshima H."/>
            <person name="Xu Y."/>
        </authorList>
    </citation>
    <scope>NUCLEOTIDE SEQUENCE [LARGE SCALE GENOMIC DNA]</scope>
    <source>
        <strain evidence="3 4">8244</strain>
    </source>
</reference>
<dbReference type="SUPFAM" id="SSF53720">
    <property type="entry name" value="ALDH-like"/>
    <property type="match status" value="1"/>
</dbReference>
<dbReference type="InterPro" id="IPR015590">
    <property type="entry name" value="Aldehyde_DH_dom"/>
</dbReference>
<dbReference type="InterPro" id="IPR016163">
    <property type="entry name" value="Ald_DH_C"/>
</dbReference>
<dbReference type="InterPro" id="IPR016161">
    <property type="entry name" value="Ald_DH/histidinol_DH"/>
</dbReference>
<dbReference type="PATRIC" id="fig|44252.3.peg.1358"/>
<dbReference type="OrthoDB" id="9815791at2"/>
<comment type="caution">
    <text evidence="3">The sequence shown here is derived from an EMBL/GenBank/DDBJ whole genome shotgun (WGS) entry which is preliminary data.</text>
</comment>
<evidence type="ECO:0000256" key="1">
    <source>
        <dbReference type="ARBA" id="ARBA00023002"/>
    </source>
</evidence>
<protein>
    <submittedName>
        <fullName evidence="3">Acetaldehyde dehydrogenase</fullName>
        <ecNumber evidence="3">1.2.1.10</ecNumber>
    </submittedName>
</protein>
<dbReference type="RefSeq" id="WP_051985282.1">
    <property type="nucleotide sequence ID" value="NZ_BOSD01000017.1"/>
</dbReference>
<dbReference type="Gene3D" id="3.40.605.10">
    <property type="entry name" value="Aldehyde Dehydrogenase, Chain A, domain 1"/>
    <property type="match status" value="1"/>
</dbReference>
<keyword evidence="1 3" id="KW-0560">Oxidoreductase</keyword>
<gene>
    <name evidence="3" type="ORF">DJ90_901</name>
</gene>